<name>A0A3B4AH32_9GOBI</name>
<evidence type="ECO:0000256" key="1">
    <source>
        <dbReference type="SAM" id="Phobius"/>
    </source>
</evidence>
<evidence type="ECO:0000313" key="3">
    <source>
        <dbReference type="Proteomes" id="UP000261520"/>
    </source>
</evidence>
<accession>A0A3B4AH32</accession>
<dbReference type="Proteomes" id="UP000261520">
    <property type="component" value="Unplaced"/>
</dbReference>
<proteinExistence type="predicted"/>
<keyword evidence="1" id="KW-0812">Transmembrane</keyword>
<keyword evidence="1" id="KW-1133">Transmembrane helix</keyword>
<evidence type="ECO:0000313" key="2">
    <source>
        <dbReference type="Ensembl" id="ENSPMGP00000016403.1"/>
    </source>
</evidence>
<reference evidence="2" key="1">
    <citation type="submission" date="2025-08" db="UniProtKB">
        <authorList>
            <consortium name="Ensembl"/>
        </authorList>
    </citation>
    <scope>IDENTIFICATION</scope>
</reference>
<organism evidence="2 3">
    <name type="scientific">Periophthalmus magnuspinnatus</name>
    <dbReference type="NCBI Taxonomy" id="409849"/>
    <lineage>
        <taxon>Eukaryota</taxon>
        <taxon>Metazoa</taxon>
        <taxon>Chordata</taxon>
        <taxon>Craniata</taxon>
        <taxon>Vertebrata</taxon>
        <taxon>Euteleostomi</taxon>
        <taxon>Actinopterygii</taxon>
        <taxon>Neopterygii</taxon>
        <taxon>Teleostei</taxon>
        <taxon>Neoteleostei</taxon>
        <taxon>Acanthomorphata</taxon>
        <taxon>Gobiaria</taxon>
        <taxon>Gobiiformes</taxon>
        <taxon>Gobioidei</taxon>
        <taxon>Gobiidae</taxon>
        <taxon>Oxudercinae</taxon>
        <taxon>Periophthalmus</taxon>
    </lineage>
</organism>
<sequence length="90" mass="10308">LHSLSFSLCCLTVTLSYLCQIRVRFVEMQVFLCFSVNKNTHTNIPVMITYFLYPGLVCPCVRSILISLSWIRHVLSGQLLIALVKCKVRD</sequence>
<feature type="transmembrane region" description="Helical" evidence="1">
    <location>
        <begin position="44"/>
        <end position="65"/>
    </location>
</feature>
<keyword evidence="1" id="KW-0472">Membrane</keyword>
<protein>
    <submittedName>
        <fullName evidence="2">Uncharacterized protein</fullName>
    </submittedName>
</protein>
<keyword evidence="3" id="KW-1185">Reference proteome</keyword>
<reference evidence="2" key="2">
    <citation type="submission" date="2025-09" db="UniProtKB">
        <authorList>
            <consortium name="Ensembl"/>
        </authorList>
    </citation>
    <scope>IDENTIFICATION</scope>
</reference>
<dbReference type="AlphaFoldDB" id="A0A3B4AH32"/>
<dbReference type="Ensembl" id="ENSPMGT00000017512.1">
    <property type="protein sequence ID" value="ENSPMGP00000016403.1"/>
    <property type="gene ID" value="ENSPMGG00000013472.1"/>
</dbReference>